<dbReference type="InterPro" id="IPR029063">
    <property type="entry name" value="SAM-dependent_MTases_sf"/>
</dbReference>
<accession>A0A4Y6PYZ6</accession>
<dbReference type="OrthoDB" id="189743at2"/>
<keyword evidence="4" id="KW-0949">S-adenosyl-L-methionine</keyword>
<organism evidence="5 6">
    <name type="scientific">Persicimonas caeni</name>
    <dbReference type="NCBI Taxonomy" id="2292766"/>
    <lineage>
        <taxon>Bacteria</taxon>
        <taxon>Deltaproteobacteria</taxon>
        <taxon>Bradymonadales</taxon>
        <taxon>Bradymonadaceae</taxon>
        <taxon>Persicimonas</taxon>
    </lineage>
</organism>
<keyword evidence="1" id="KW-0597">Phosphoprotein</keyword>
<evidence type="ECO:0000256" key="2">
    <source>
        <dbReference type="ARBA" id="ARBA00022603"/>
    </source>
</evidence>
<reference evidence="5 6" key="1">
    <citation type="submission" date="2019-06" db="EMBL/GenBank/DDBJ databases">
        <title>Persicimonas caeni gen. nov., sp. nov., a predatory bacterium isolated from solar saltern.</title>
        <authorList>
            <person name="Wang S."/>
        </authorList>
    </citation>
    <scope>NUCLEOTIDE SEQUENCE [LARGE SCALE GENOMIC DNA]</scope>
    <source>
        <strain evidence="5 6">YN101</strain>
    </source>
</reference>
<evidence type="ECO:0000256" key="4">
    <source>
        <dbReference type="ARBA" id="ARBA00022691"/>
    </source>
</evidence>
<sequence length="219" mass="24879">MIASRIAGLTRTLVWSDSNTEERYMSWQEAWEEKRTPWDAGASAPSLCELVDCDDLPEGRALVPGAGSGYDVLTLAGPKRKAIGLDLAPGAKQRFEALREQEGVPAEQAEMVVGNFFDWQPDELFDVIWDYTFLCAIEPEMRQRWAERVDELLKPDGELVTLIFPIVDKDPNEGPPYALSPELVRELVTPRFEPIYLEPVEHSHPGREGKEWLGRWRRA</sequence>
<evidence type="ECO:0000256" key="1">
    <source>
        <dbReference type="ARBA" id="ARBA00022553"/>
    </source>
</evidence>
<dbReference type="SUPFAM" id="SSF53335">
    <property type="entry name" value="S-adenosyl-L-methionine-dependent methyltransferases"/>
    <property type="match status" value="1"/>
</dbReference>
<dbReference type="Gene3D" id="3.40.50.150">
    <property type="entry name" value="Vaccinia Virus protein VP39"/>
    <property type="match status" value="1"/>
</dbReference>
<keyword evidence="3 5" id="KW-0808">Transferase</keyword>
<name>A0A4Y6PYZ6_PERCE</name>
<dbReference type="Proteomes" id="UP000315995">
    <property type="component" value="Chromosome"/>
</dbReference>
<proteinExistence type="predicted"/>
<evidence type="ECO:0000313" key="6">
    <source>
        <dbReference type="Proteomes" id="UP000315995"/>
    </source>
</evidence>
<protein>
    <submittedName>
        <fullName evidence="5">Methyltransferase domain-containing protein</fullName>
    </submittedName>
</protein>
<dbReference type="GO" id="GO:0032259">
    <property type="term" value="P:methylation"/>
    <property type="evidence" value="ECO:0007669"/>
    <property type="project" value="UniProtKB-KW"/>
</dbReference>
<gene>
    <name evidence="5" type="ORF">FIV42_23245</name>
</gene>
<dbReference type="GO" id="GO:0008757">
    <property type="term" value="F:S-adenosylmethionine-dependent methyltransferase activity"/>
    <property type="evidence" value="ECO:0007669"/>
    <property type="project" value="InterPro"/>
</dbReference>
<keyword evidence="6" id="KW-1185">Reference proteome</keyword>
<dbReference type="PANTHER" id="PTHR32183:SF11">
    <property type="entry name" value="THIOL METHYLTRANSFERASE 2-RELATED"/>
    <property type="match status" value="1"/>
</dbReference>
<dbReference type="AlphaFoldDB" id="A0A4Y6PYZ6"/>
<dbReference type="Pfam" id="PF05724">
    <property type="entry name" value="TPMT"/>
    <property type="match status" value="1"/>
</dbReference>
<dbReference type="EMBL" id="CP041186">
    <property type="protein sequence ID" value="QDG53551.1"/>
    <property type="molecule type" value="Genomic_DNA"/>
</dbReference>
<keyword evidence="2 5" id="KW-0489">Methyltransferase</keyword>
<accession>A0A5B8Y9W4</accession>
<evidence type="ECO:0000256" key="3">
    <source>
        <dbReference type="ARBA" id="ARBA00022679"/>
    </source>
</evidence>
<dbReference type="PROSITE" id="PS51585">
    <property type="entry name" value="SAM_MT_TPMT"/>
    <property type="match status" value="1"/>
</dbReference>
<evidence type="ECO:0000313" key="5">
    <source>
        <dbReference type="EMBL" id="QDG53551.1"/>
    </source>
</evidence>
<dbReference type="PANTHER" id="PTHR32183">
    <property type="match status" value="1"/>
</dbReference>
<dbReference type="CDD" id="cd02440">
    <property type="entry name" value="AdoMet_MTases"/>
    <property type="match status" value="1"/>
</dbReference>
<dbReference type="InterPro" id="IPR008854">
    <property type="entry name" value="TPMT"/>
</dbReference>